<name>A0A1H6H9D3_MAGFU</name>
<sequence length="105" mass="10991">MSLIEDAVTVACSGELCLPRAEEIRDTLLAALDQAQPVVIDLSQATEIDLSTVQLILAARLSAERRGLSLWLTSPADGPLAATLLAAGLTGSPLSTDSQFRTEGK</sequence>
<dbReference type="EMBL" id="FNWO01000003">
    <property type="protein sequence ID" value="SEH30874.1"/>
    <property type="molecule type" value="Genomic_DNA"/>
</dbReference>
<accession>A0A1H6H9D3</accession>
<dbReference type="InterPro" id="IPR058548">
    <property type="entry name" value="MlaB-like_STAS"/>
</dbReference>
<dbReference type="AlphaFoldDB" id="A0A1H6H9D3"/>
<reference evidence="3" key="1">
    <citation type="submission" date="2016-10" db="EMBL/GenBank/DDBJ databases">
        <authorList>
            <person name="Varghese N."/>
            <person name="Submissions S."/>
        </authorList>
    </citation>
    <scope>NUCLEOTIDE SEQUENCE [LARGE SCALE GENOMIC DNA]</scope>
    <source>
        <strain evidence="3">DSM 13234</strain>
    </source>
</reference>
<dbReference type="InterPro" id="IPR036513">
    <property type="entry name" value="STAS_dom_sf"/>
</dbReference>
<evidence type="ECO:0000313" key="3">
    <source>
        <dbReference type="Proteomes" id="UP000182983"/>
    </source>
</evidence>
<organism evidence="2 3">
    <name type="scientific">Magnetospirillum fulvum</name>
    <name type="common">Rhodospirillum fulvum</name>
    <dbReference type="NCBI Taxonomy" id="1082"/>
    <lineage>
        <taxon>Bacteria</taxon>
        <taxon>Pseudomonadati</taxon>
        <taxon>Pseudomonadota</taxon>
        <taxon>Alphaproteobacteria</taxon>
        <taxon>Rhodospirillales</taxon>
        <taxon>Rhodospirillaceae</taxon>
        <taxon>Magnetospirillum</taxon>
    </lineage>
</organism>
<proteinExistence type="predicted"/>
<protein>
    <submittedName>
        <fullName evidence="2">Anti-anti-sigma regulatory factor (Antagonist of anti-sigma factor)</fullName>
    </submittedName>
</protein>
<dbReference type="SUPFAM" id="SSF52091">
    <property type="entry name" value="SpoIIaa-like"/>
    <property type="match status" value="1"/>
</dbReference>
<dbReference type="CDD" id="cd07043">
    <property type="entry name" value="STAS_anti-anti-sigma_factors"/>
    <property type="match status" value="1"/>
</dbReference>
<dbReference type="InterPro" id="IPR052746">
    <property type="entry name" value="MlaB_ABC_Transporter"/>
</dbReference>
<keyword evidence="3" id="KW-1185">Reference proteome</keyword>
<dbReference type="PANTHER" id="PTHR35849">
    <property type="entry name" value="BLR2341 PROTEIN"/>
    <property type="match status" value="1"/>
</dbReference>
<dbReference type="Proteomes" id="UP000182983">
    <property type="component" value="Unassembled WGS sequence"/>
</dbReference>
<dbReference type="PROSITE" id="PS50801">
    <property type="entry name" value="STAS"/>
    <property type="match status" value="1"/>
</dbReference>
<dbReference type="PANTHER" id="PTHR35849:SF2">
    <property type="entry name" value="BLR2341 PROTEIN"/>
    <property type="match status" value="1"/>
</dbReference>
<dbReference type="RefSeq" id="WP_074766159.1">
    <property type="nucleotide sequence ID" value="NZ_FNWO01000003.1"/>
</dbReference>
<gene>
    <name evidence="2" type="ORF">SAMN04244559_01004</name>
</gene>
<dbReference type="InterPro" id="IPR002645">
    <property type="entry name" value="STAS_dom"/>
</dbReference>
<dbReference type="OrthoDB" id="7576888at2"/>
<evidence type="ECO:0000259" key="1">
    <source>
        <dbReference type="PROSITE" id="PS50801"/>
    </source>
</evidence>
<dbReference type="Pfam" id="PF13466">
    <property type="entry name" value="STAS_2"/>
    <property type="match status" value="1"/>
</dbReference>
<dbReference type="Gene3D" id="3.30.750.24">
    <property type="entry name" value="STAS domain"/>
    <property type="match status" value="1"/>
</dbReference>
<feature type="domain" description="STAS" evidence="1">
    <location>
        <begin position="1"/>
        <end position="105"/>
    </location>
</feature>
<evidence type="ECO:0000313" key="2">
    <source>
        <dbReference type="EMBL" id="SEH30874.1"/>
    </source>
</evidence>